<protein>
    <submittedName>
        <fullName evidence="3">Acid stress-induced BolA-like protein IbaG/YrbA</fullName>
    </submittedName>
</protein>
<dbReference type="InterPro" id="IPR002634">
    <property type="entry name" value="BolA"/>
</dbReference>
<gene>
    <name evidence="3" type="ORF">LX59_00803</name>
</gene>
<comment type="caution">
    <text evidence="3">The sequence shown here is derived from an EMBL/GenBank/DDBJ whole genome shotgun (WGS) entry which is preliminary data.</text>
</comment>
<sequence>MRAEVKSLLEQNIPGAYVVVEGEGCDFLLSVVSDELAALSPIKRQQKIYQHLNPWIADGRIHAVTMKFFSQAEWAART</sequence>
<dbReference type="RefSeq" id="WP_144570539.1">
    <property type="nucleotide sequence ID" value="NZ_VLKG01000002.1"/>
</dbReference>
<accession>A0A562J0P1</accession>
<comment type="similarity">
    <text evidence="1 2">Belongs to the BolA/IbaG family.</text>
</comment>
<dbReference type="InterPro" id="IPR036065">
    <property type="entry name" value="BolA-like_sf"/>
</dbReference>
<dbReference type="EMBL" id="VLKG01000002">
    <property type="protein sequence ID" value="TWH76758.1"/>
    <property type="molecule type" value="Genomic_DNA"/>
</dbReference>
<dbReference type="PIRSF" id="PIRSF003113">
    <property type="entry name" value="BolA"/>
    <property type="match status" value="1"/>
</dbReference>
<reference evidence="3 4" key="1">
    <citation type="submission" date="2019-07" db="EMBL/GenBank/DDBJ databases">
        <title>Genomic Encyclopedia of Type Strains, Phase I: the one thousand microbial genomes (KMG-I) project.</title>
        <authorList>
            <person name="Kyrpides N."/>
        </authorList>
    </citation>
    <scope>NUCLEOTIDE SEQUENCE [LARGE SCALE GENOMIC DNA]</scope>
    <source>
        <strain evidence="3 4">DSM 375</strain>
    </source>
</reference>
<dbReference type="SUPFAM" id="SSF82657">
    <property type="entry name" value="BolA-like"/>
    <property type="match status" value="1"/>
</dbReference>
<evidence type="ECO:0000313" key="4">
    <source>
        <dbReference type="Proteomes" id="UP000319627"/>
    </source>
</evidence>
<dbReference type="OrthoDB" id="9812890at2"/>
<dbReference type="Pfam" id="PF01722">
    <property type="entry name" value="BolA"/>
    <property type="match status" value="1"/>
</dbReference>
<dbReference type="PANTHER" id="PTHR46229">
    <property type="entry name" value="BOLA TRANSCRIPTION REGULATOR"/>
    <property type="match status" value="1"/>
</dbReference>
<proteinExistence type="inferred from homology"/>
<dbReference type="Gene3D" id="3.30.300.90">
    <property type="entry name" value="BolA-like"/>
    <property type="match status" value="1"/>
</dbReference>
<dbReference type="AlphaFoldDB" id="A0A562J0P1"/>
<evidence type="ECO:0000256" key="1">
    <source>
        <dbReference type="ARBA" id="ARBA00005578"/>
    </source>
</evidence>
<dbReference type="Proteomes" id="UP000319627">
    <property type="component" value="Unassembled WGS sequence"/>
</dbReference>
<dbReference type="PANTHER" id="PTHR46229:SF4">
    <property type="entry name" value="ACID STRESS PROTEIN IBAG"/>
    <property type="match status" value="1"/>
</dbReference>
<dbReference type="InterPro" id="IPR050961">
    <property type="entry name" value="BolA/IbaG_stress_morph_reg"/>
</dbReference>
<evidence type="ECO:0000256" key="2">
    <source>
        <dbReference type="RuleBase" id="RU003860"/>
    </source>
</evidence>
<name>A0A562J0P1_9GAMM</name>
<organism evidence="3 4">
    <name type="scientific">Azomonas agilis</name>
    <dbReference type="NCBI Taxonomy" id="116849"/>
    <lineage>
        <taxon>Bacteria</taxon>
        <taxon>Pseudomonadati</taxon>
        <taxon>Pseudomonadota</taxon>
        <taxon>Gammaproteobacteria</taxon>
        <taxon>Pseudomonadales</taxon>
        <taxon>Pseudomonadaceae</taxon>
        <taxon>Azomonas</taxon>
    </lineage>
</organism>
<evidence type="ECO:0000313" key="3">
    <source>
        <dbReference type="EMBL" id="TWH76758.1"/>
    </source>
</evidence>
<keyword evidence="4" id="KW-1185">Reference proteome</keyword>